<dbReference type="RefSeq" id="WP_132174702.1">
    <property type="nucleotide sequence ID" value="NZ_SMKX01000140.1"/>
</dbReference>
<reference evidence="3 4" key="1">
    <citation type="submission" date="2019-03" db="EMBL/GenBank/DDBJ databases">
        <title>Draft genome sequences of novel Actinobacteria.</title>
        <authorList>
            <person name="Sahin N."/>
            <person name="Ay H."/>
            <person name="Saygin H."/>
        </authorList>
    </citation>
    <scope>NUCLEOTIDE SEQUENCE [LARGE SCALE GENOMIC DNA]</scope>
    <source>
        <strain evidence="3 4">JCM 13523</strain>
    </source>
</reference>
<dbReference type="CDD" id="cd07814">
    <property type="entry name" value="SRPBCC_CalC_Aha1-like"/>
    <property type="match status" value="1"/>
</dbReference>
<comment type="caution">
    <text evidence="3">The sequence shown here is derived from an EMBL/GenBank/DDBJ whole genome shotgun (WGS) entry which is preliminary data.</text>
</comment>
<dbReference type="AlphaFoldDB" id="A0A4R4YT59"/>
<feature type="domain" description="Activator of Hsp90 ATPase homologue 1/2-like C-terminal" evidence="2">
    <location>
        <begin position="21"/>
        <end position="125"/>
    </location>
</feature>
<dbReference type="InterPro" id="IPR013538">
    <property type="entry name" value="ASHA1/2-like_C"/>
</dbReference>
<comment type="similarity">
    <text evidence="1">Belongs to the AHA1 family.</text>
</comment>
<name>A0A4R4YT59_9ACTN</name>
<evidence type="ECO:0000313" key="3">
    <source>
        <dbReference type="EMBL" id="TDD48481.1"/>
    </source>
</evidence>
<dbReference type="EMBL" id="SMKX01000140">
    <property type="protein sequence ID" value="TDD48481.1"/>
    <property type="molecule type" value="Genomic_DNA"/>
</dbReference>
<evidence type="ECO:0000313" key="4">
    <source>
        <dbReference type="Proteomes" id="UP000295124"/>
    </source>
</evidence>
<protein>
    <submittedName>
        <fullName evidence="3">SRPBCC domain-containing protein</fullName>
    </submittedName>
</protein>
<organism evidence="3 4">
    <name type="scientific">Kribbella antibiotica</name>
    <dbReference type="NCBI Taxonomy" id="190195"/>
    <lineage>
        <taxon>Bacteria</taxon>
        <taxon>Bacillati</taxon>
        <taxon>Actinomycetota</taxon>
        <taxon>Actinomycetes</taxon>
        <taxon>Propionibacteriales</taxon>
        <taxon>Kribbellaceae</taxon>
        <taxon>Kribbella</taxon>
    </lineage>
</organism>
<dbReference type="Proteomes" id="UP000295124">
    <property type="component" value="Unassembled WGS sequence"/>
</dbReference>
<dbReference type="SUPFAM" id="SSF55961">
    <property type="entry name" value="Bet v1-like"/>
    <property type="match status" value="1"/>
</dbReference>
<sequence>MPTGQTKDAGWNIGVSKTLPYPVTDVWEFIVSPAGVAHWLGQGAELASGTPYETSLGVVGEVRSLHDNNRIRLTWRPADWTHASTVQVTVSASGNKTILRFHQERLADADERERQRVHWEQVMSAVAQGLDEGQ</sequence>
<dbReference type="Gene3D" id="3.30.530.20">
    <property type="match status" value="1"/>
</dbReference>
<dbReference type="InterPro" id="IPR023393">
    <property type="entry name" value="START-like_dom_sf"/>
</dbReference>
<gene>
    <name evidence="3" type="ORF">E1263_33320</name>
</gene>
<dbReference type="Pfam" id="PF08327">
    <property type="entry name" value="AHSA1"/>
    <property type="match status" value="1"/>
</dbReference>
<evidence type="ECO:0000256" key="1">
    <source>
        <dbReference type="ARBA" id="ARBA00006817"/>
    </source>
</evidence>
<evidence type="ECO:0000259" key="2">
    <source>
        <dbReference type="Pfam" id="PF08327"/>
    </source>
</evidence>
<dbReference type="OrthoDB" id="4549061at2"/>
<proteinExistence type="inferred from homology"/>
<keyword evidence="4" id="KW-1185">Reference proteome</keyword>
<accession>A0A4R4YT59</accession>